<dbReference type="AlphaFoldDB" id="A0A512AWT5"/>
<gene>
    <name evidence="1" type="ORF">AAE02nite_18180</name>
</gene>
<comment type="caution">
    <text evidence="1">The sequence shown here is derived from an EMBL/GenBank/DDBJ whole genome shotgun (WGS) entry which is preliminary data.</text>
</comment>
<proteinExistence type="predicted"/>
<organism evidence="1 2">
    <name type="scientific">Adhaeribacter aerolatus</name>
    <dbReference type="NCBI Taxonomy" id="670289"/>
    <lineage>
        <taxon>Bacteria</taxon>
        <taxon>Pseudomonadati</taxon>
        <taxon>Bacteroidota</taxon>
        <taxon>Cytophagia</taxon>
        <taxon>Cytophagales</taxon>
        <taxon>Hymenobacteraceae</taxon>
        <taxon>Adhaeribacter</taxon>
    </lineage>
</organism>
<protein>
    <submittedName>
        <fullName evidence="1">Uncharacterized protein</fullName>
    </submittedName>
</protein>
<keyword evidence="2" id="KW-1185">Reference proteome</keyword>
<evidence type="ECO:0000313" key="1">
    <source>
        <dbReference type="EMBL" id="GEO04154.1"/>
    </source>
</evidence>
<accession>A0A512AWT5</accession>
<dbReference type="EMBL" id="BJYS01000012">
    <property type="protein sequence ID" value="GEO04154.1"/>
    <property type="molecule type" value="Genomic_DNA"/>
</dbReference>
<dbReference type="Proteomes" id="UP000321532">
    <property type="component" value="Unassembled WGS sequence"/>
</dbReference>
<sequence length="60" mass="7128">MIWGVFTVVFIDGLRVLAKAFVVSYSHRLIKAIILIIMKYIENFIFFESNNVVFQYKPRQ</sequence>
<reference evidence="1 2" key="1">
    <citation type="submission" date="2019-07" db="EMBL/GenBank/DDBJ databases">
        <title>Whole genome shotgun sequence of Adhaeribacter aerolatus NBRC 106133.</title>
        <authorList>
            <person name="Hosoyama A."/>
            <person name="Uohara A."/>
            <person name="Ohji S."/>
            <person name="Ichikawa N."/>
        </authorList>
    </citation>
    <scope>NUCLEOTIDE SEQUENCE [LARGE SCALE GENOMIC DNA]</scope>
    <source>
        <strain evidence="1 2">NBRC 106133</strain>
    </source>
</reference>
<name>A0A512AWT5_9BACT</name>
<evidence type="ECO:0000313" key="2">
    <source>
        <dbReference type="Proteomes" id="UP000321532"/>
    </source>
</evidence>